<dbReference type="SUPFAM" id="SSF56935">
    <property type="entry name" value="Porins"/>
    <property type="match status" value="1"/>
</dbReference>
<keyword evidence="18" id="KW-1185">Reference proteome</keyword>
<keyword evidence="6" id="KW-0732">Signal</keyword>
<evidence type="ECO:0000256" key="8">
    <source>
        <dbReference type="ARBA" id="ARBA00023065"/>
    </source>
</evidence>
<accession>A0ABQ0PVF5</accession>
<dbReference type="PANTHER" id="PTHR32552:SF89">
    <property type="entry name" value="CATECHOLATE SIDEROPHORE RECEPTOR FIU"/>
    <property type="match status" value="1"/>
</dbReference>
<evidence type="ECO:0000256" key="12">
    <source>
        <dbReference type="PROSITE-ProRule" id="PRU01360"/>
    </source>
</evidence>
<sequence>MTISASRVASRGADNVISKAVMAQFTPGTSVLKAVDRLPGVSFSSTDPLGIDTWGSSIYVRGFFMDQLGVTLDGIPLNDQTYESNNGLNVIQASISDDIERSVLSEGPGGVNVPSTSTLGGTLEFETTDPKDKMGGKISQGFGTYSSYRTYIRGDSGVLNPSGTKAFVAYSRSEEGKWMGGGTQFQQQVDAKVVQPVGHDSVIKAFFNWSDLQEWGYQDTSLAMLNTLGWRVPHLYPNYALATAYASGAVSLPTSDAIIANGDEPYLYDGGQAEVDYTGGLNMDLALTDHLRWKSTLYGTSQTGYYTYSDYSTPSAGTGAPFSEEVWQTRQERYGFTTALNYRIARHTIDTGVWFENNNQQADLFWYNEPLLGTGSPLKTVGPYDTYGPAFLQGYGFVWHTNTFTYHLEDTWRPLDNLRLTAGFKSMLSTTAGGANYNNPDYTGADALPNGSMTASSAFLPHVGGSWHFLPHHEFYFDLAENMRSYQVLPNGVGNALWSVQDQATFQQLRQTVKPERDWVYAVGYRYTDKYVQASLAGYHADANHRLQAATEGTITNPVSSVAQTSVHTNGVDAAVTLTPIKGLALYNSVSYNHSTYGGNITTADGVYFTKGKKVVNYPQFMYKANLSYRWKGLETHFDVHYYSKRYFSYTNDTSVPGYWLTSAGARYNVGNYGFAKNITIDFNVYNLLNSKYISMMGENGNPISGDYQSLERGSPKQFFGTVSTEF</sequence>
<dbReference type="RefSeq" id="WP_264813851.1">
    <property type="nucleotide sequence ID" value="NZ_BAPV01000001.1"/>
</dbReference>
<reference evidence="17" key="1">
    <citation type="submission" date="2013-04" db="EMBL/GenBank/DDBJ databases">
        <title>The genome sequencing project of 58 acetic acid bacteria.</title>
        <authorList>
            <person name="Okamoto-Kainuma A."/>
            <person name="Ishikawa M."/>
            <person name="Umino S."/>
            <person name="Koizumi Y."/>
            <person name="Shiwa Y."/>
            <person name="Yoshikawa H."/>
            <person name="Matsutani M."/>
            <person name="Matsushita K."/>
        </authorList>
    </citation>
    <scope>NUCLEOTIDE SEQUENCE</scope>
    <source>
        <strain evidence="17">NRIC 0535</strain>
    </source>
</reference>
<keyword evidence="10 12" id="KW-0472">Membrane</keyword>
<dbReference type="PANTHER" id="PTHR32552">
    <property type="entry name" value="FERRICHROME IRON RECEPTOR-RELATED"/>
    <property type="match status" value="1"/>
</dbReference>
<comment type="similarity">
    <text evidence="12 13">Belongs to the TonB-dependent receptor family.</text>
</comment>
<evidence type="ECO:0000256" key="14">
    <source>
        <dbReference type="SAM" id="MobiDB-lite"/>
    </source>
</evidence>
<protein>
    <submittedName>
        <fullName evidence="17">TonB-dependent receptor</fullName>
    </submittedName>
</protein>
<keyword evidence="2 12" id="KW-0813">Transport</keyword>
<evidence type="ECO:0000256" key="11">
    <source>
        <dbReference type="ARBA" id="ARBA00023237"/>
    </source>
</evidence>
<evidence type="ECO:0000256" key="9">
    <source>
        <dbReference type="ARBA" id="ARBA00023077"/>
    </source>
</evidence>
<dbReference type="EMBL" id="BAPV01000001">
    <property type="protein sequence ID" value="GBQ82612.1"/>
    <property type="molecule type" value="Genomic_DNA"/>
</dbReference>
<feature type="region of interest" description="Disordered" evidence="14">
    <location>
        <begin position="106"/>
        <end position="130"/>
    </location>
</feature>
<dbReference type="PROSITE" id="PS52016">
    <property type="entry name" value="TONB_DEPENDENT_REC_3"/>
    <property type="match status" value="1"/>
</dbReference>
<keyword evidence="4" id="KW-0410">Iron transport</keyword>
<keyword evidence="17" id="KW-0675">Receptor</keyword>
<keyword evidence="9 13" id="KW-0798">TonB box</keyword>
<dbReference type="Pfam" id="PF07715">
    <property type="entry name" value="Plug"/>
    <property type="match status" value="1"/>
</dbReference>
<evidence type="ECO:0000256" key="4">
    <source>
        <dbReference type="ARBA" id="ARBA00022496"/>
    </source>
</evidence>
<evidence type="ECO:0000259" key="16">
    <source>
        <dbReference type="Pfam" id="PF07715"/>
    </source>
</evidence>
<dbReference type="Proteomes" id="UP001062776">
    <property type="component" value="Unassembled WGS sequence"/>
</dbReference>
<evidence type="ECO:0000256" key="6">
    <source>
        <dbReference type="ARBA" id="ARBA00022729"/>
    </source>
</evidence>
<evidence type="ECO:0000313" key="18">
    <source>
        <dbReference type="Proteomes" id="UP001062776"/>
    </source>
</evidence>
<feature type="domain" description="TonB-dependent receptor plug" evidence="16">
    <location>
        <begin position="13"/>
        <end position="115"/>
    </location>
</feature>
<evidence type="ECO:0000256" key="10">
    <source>
        <dbReference type="ARBA" id="ARBA00023136"/>
    </source>
</evidence>
<evidence type="ECO:0000256" key="5">
    <source>
        <dbReference type="ARBA" id="ARBA00022692"/>
    </source>
</evidence>
<dbReference type="InterPro" id="IPR039426">
    <property type="entry name" value="TonB-dep_rcpt-like"/>
</dbReference>
<evidence type="ECO:0000256" key="3">
    <source>
        <dbReference type="ARBA" id="ARBA00022452"/>
    </source>
</evidence>
<evidence type="ECO:0000256" key="7">
    <source>
        <dbReference type="ARBA" id="ARBA00023004"/>
    </source>
</evidence>
<feature type="domain" description="TonB-dependent receptor-like beta-barrel" evidence="15">
    <location>
        <begin position="233"/>
        <end position="688"/>
    </location>
</feature>
<dbReference type="InterPro" id="IPR000531">
    <property type="entry name" value="Beta-barrel_TonB"/>
</dbReference>
<dbReference type="Gene3D" id="2.40.170.20">
    <property type="entry name" value="TonB-dependent receptor, beta-barrel domain"/>
    <property type="match status" value="1"/>
</dbReference>
<evidence type="ECO:0000256" key="1">
    <source>
        <dbReference type="ARBA" id="ARBA00004571"/>
    </source>
</evidence>
<evidence type="ECO:0000313" key="17">
    <source>
        <dbReference type="EMBL" id="GBQ82612.1"/>
    </source>
</evidence>
<gene>
    <name evidence="17" type="ORF">AA0535_0031</name>
</gene>
<name>A0ABQ0PVF5_9PROT</name>
<proteinExistence type="inferred from homology"/>
<keyword evidence="3 12" id="KW-1134">Transmembrane beta strand</keyword>
<comment type="caution">
    <text evidence="17">The sequence shown here is derived from an EMBL/GenBank/DDBJ whole genome shotgun (WGS) entry which is preliminary data.</text>
</comment>
<dbReference type="InterPro" id="IPR012910">
    <property type="entry name" value="Plug_dom"/>
</dbReference>
<dbReference type="InterPro" id="IPR036942">
    <property type="entry name" value="Beta-barrel_TonB_sf"/>
</dbReference>
<keyword evidence="11 12" id="KW-0998">Cell outer membrane</keyword>
<keyword evidence="7" id="KW-0408">Iron</keyword>
<evidence type="ECO:0000259" key="15">
    <source>
        <dbReference type="Pfam" id="PF00593"/>
    </source>
</evidence>
<keyword evidence="8" id="KW-0406">Ion transport</keyword>
<dbReference type="Pfam" id="PF00593">
    <property type="entry name" value="TonB_dep_Rec_b-barrel"/>
    <property type="match status" value="1"/>
</dbReference>
<dbReference type="Gene3D" id="2.170.130.10">
    <property type="entry name" value="TonB-dependent receptor, plug domain"/>
    <property type="match status" value="1"/>
</dbReference>
<evidence type="ECO:0000256" key="13">
    <source>
        <dbReference type="RuleBase" id="RU003357"/>
    </source>
</evidence>
<organism evidence="17 18">
    <name type="scientific">Asaia krungthepensis NRIC 0535</name>
    <dbReference type="NCBI Taxonomy" id="1307925"/>
    <lineage>
        <taxon>Bacteria</taxon>
        <taxon>Pseudomonadati</taxon>
        <taxon>Pseudomonadota</taxon>
        <taxon>Alphaproteobacteria</taxon>
        <taxon>Acetobacterales</taxon>
        <taxon>Acetobacteraceae</taxon>
        <taxon>Asaia</taxon>
    </lineage>
</organism>
<dbReference type="InterPro" id="IPR037066">
    <property type="entry name" value="Plug_dom_sf"/>
</dbReference>
<evidence type="ECO:0000256" key="2">
    <source>
        <dbReference type="ARBA" id="ARBA00022448"/>
    </source>
</evidence>
<comment type="subcellular location">
    <subcellularLocation>
        <location evidence="1 12">Cell outer membrane</location>
        <topology evidence="1 12">Multi-pass membrane protein</topology>
    </subcellularLocation>
</comment>
<keyword evidence="5 12" id="KW-0812">Transmembrane</keyword>